<dbReference type="InterPro" id="IPR051311">
    <property type="entry name" value="DedA_domain"/>
</dbReference>
<feature type="transmembrane region" description="Helical" evidence="1">
    <location>
        <begin position="159"/>
        <end position="181"/>
    </location>
</feature>
<dbReference type="Proteomes" id="UP000257045">
    <property type="component" value="Unassembled WGS sequence"/>
</dbReference>
<keyword evidence="4" id="KW-1185">Reference proteome</keyword>
<evidence type="ECO:0000259" key="2">
    <source>
        <dbReference type="Pfam" id="PF09335"/>
    </source>
</evidence>
<feature type="transmembrane region" description="Helical" evidence="1">
    <location>
        <begin position="12"/>
        <end position="36"/>
    </location>
</feature>
<feature type="transmembrane region" description="Helical" evidence="1">
    <location>
        <begin position="42"/>
        <end position="63"/>
    </location>
</feature>
<reference evidence="3 4" key="1">
    <citation type="submission" date="2018-04" db="EMBL/GenBank/DDBJ databases">
        <title>Novel Campyloabacter and Helicobacter Species and Strains.</title>
        <authorList>
            <person name="Mannion A.J."/>
            <person name="Shen Z."/>
            <person name="Fox J.G."/>
        </authorList>
    </citation>
    <scope>NUCLEOTIDE SEQUENCE [LARGE SCALE GENOMIC DNA]</scope>
    <source>
        <strain evidence="3 4">MIT 04-9366</strain>
    </source>
</reference>
<feature type="transmembrane region" description="Helical" evidence="1">
    <location>
        <begin position="84"/>
        <end position="104"/>
    </location>
</feature>
<dbReference type="EMBL" id="NXLV01000002">
    <property type="protein sequence ID" value="RDU71725.1"/>
    <property type="molecule type" value="Genomic_DNA"/>
</dbReference>
<name>A0A3D8J3J7_9HELI</name>
<evidence type="ECO:0000256" key="1">
    <source>
        <dbReference type="SAM" id="Phobius"/>
    </source>
</evidence>
<dbReference type="Pfam" id="PF09335">
    <property type="entry name" value="VTT_dom"/>
    <property type="match status" value="1"/>
</dbReference>
<dbReference type="PANTHER" id="PTHR42709:SF2">
    <property type="entry name" value="INNER MEMBRANE PROTEIN YOHD"/>
    <property type="match status" value="1"/>
</dbReference>
<dbReference type="InterPro" id="IPR032816">
    <property type="entry name" value="VTT_dom"/>
</dbReference>
<dbReference type="RefSeq" id="WP_115568935.1">
    <property type="nucleotide sequence ID" value="NZ_NXLV01000002.1"/>
</dbReference>
<dbReference type="AlphaFoldDB" id="A0A3D8J3J7"/>
<evidence type="ECO:0000313" key="4">
    <source>
        <dbReference type="Proteomes" id="UP000257045"/>
    </source>
</evidence>
<keyword evidence="1" id="KW-1133">Transmembrane helix</keyword>
<feature type="transmembrane region" description="Helical" evidence="1">
    <location>
        <begin position="124"/>
        <end position="147"/>
    </location>
</feature>
<organism evidence="3 4">
    <name type="scientific">Helicobacter brantae</name>
    <dbReference type="NCBI Taxonomy" id="375927"/>
    <lineage>
        <taxon>Bacteria</taxon>
        <taxon>Pseudomonadati</taxon>
        <taxon>Campylobacterota</taxon>
        <taxon>Epsilonproteobacteria</taxon>
        <taxon>Campylobacterales</taxon>
        <taxon>Helicobacteraceae</taxon>
        <taxon>Helicobacter</taxon>
    </lineage>
</organism>
<keyword evidence="1" id="KW-0812">Transmembrane</keyword>
<proteinExistence type="predicted"/>
<keyword evidence="1" id="KW-0472">Membrane</keyword>
<feature type="domain" description="VTT" evidence="2">
    <location>
        <begin position="28"/>
        <end position="137"/>
    </location>
</feature>
<gene>
    <name evidence="3" type="ORF">CQA58_01420</name>
</gene>
<dbReference type="PANTHER" id="PTHR42709">
    <property type="entry name" value="ALKALINE PHOSPHATASE LIKE PROTEIN"/>
    <property type="match status" value="1"/>
</dbReference>
<accession>A0A3D8J3J7</accession>
<dbReference type="OrthoDB" id="5372697at2"/>
<evidence type="ECO:0000313" key="3">
    <source>
        <dbReference type="EMBL" id="RDU71725.1"/>
    </source>
</evidence>
<sequence>MQETLNDIQTYGYIVLFVYSMGGGFVGIVAAGVLSALGKLDLSLSILIACLGNIAGSMLLAYLSRYQKQDFQKYLHKHKRKIALVYLYLRRYGILLIFINKFIYGFKTILPLAIGLSRYSFKKFFFFNALACLLWAVSIGLCSYWASDMAVAVFEKIQSYPYIMPLFLFTLVGGILLTLWIKSKKKS</sequence>
<comment type="caution">
    <text evidence="3">The sequence shown here is derived from an EMBL/GenBank/DDBJ whole genome shotgun (WGS) entry which is preliminary data.</text>
</comment>
<dbReference type="GO" id="GO:0005886">
    <property type="term" value="C:plasma membrane"/>
    <property type="evidence" value="ECO:0007669"/>
    <property type="project" value="TreeGrafter"/>
</dbReference>
<protein>
    <submittedName>
        <fullName evidence="3">DedA family protein</fullName>
    </submittedName>
</protein>